<dbReference type="SUPFAM" id="SSF52540">
    <property type="entry name" value="P-loop containing nucleoside triphosphate hydrolases"/>
    <property type="match status" value="1"/>
</dbReference>
<dbReference type="AlphaFoldDB" id="A0A8J7SGK0"/>
<gene>
    <name evidence="3" type="primary">addB</name>
    <name evidence="3" type="ORF">H0I76_07835</name>
</gene>
<dbReference type="RefSeq" id="WP_200609032.1">
    <property type="nucleotide sequence ID" value="NZ_JAEHHL010000004.1"/>
</dbReference>
<comment type="caution">
    <text evidence="3">The sequence shown here is derived from an EMBL/GenBank/DDBJ whole genome shotgun (WGS) entry which is preliminary data.</text>
</comment>
<keyword evidence="4" id="KW-1185">Reference proteome</keyword>
<dbReference type="InterPro" id="IPR014153">
    <property type="entry name" value="Ds_break_AddB"/>
</dbReference>
<dbReference type="InterPro" id="IPR038726">
    <property type="entry name" value="PDDEXK_AddAB-type"/>
</dbReference>
<evidence type="ECO:0000256" key="1">
    <source>
        <dbReference type="SAM" id="MobiDB-lite"/>
    </source>
</evidence>
<sequence length="1015" mass="107717">MTLFAPQDAPRVFAVPPGADYAAALAEGIHQRLGAAPPEAAARIEIRANTPRAARAIEAALAARAIGPGDGAALLPRVGLLSALADDPLALPHTPRPVDPLRRRLALTRLIERFLETGAGRATPPLAAAPDLADSLADLIDELDEWGIPPGQLDGLVEGDLARHWQEALAFADIVRSAWPRIRAEIAPDPPNLGAPDPAARARRAVEAIASRWAAEPPAHSLIAAASTGARAMTAPLMAAIARLPQGAVVLPGFDPDIEPEVWRQVGPDHPMGPFRAFLDRLDLAPSDVRPWTPQPRSPRLDLLAQALRPAPVTDAWVAAAPALRADAAAATEGLSLIEARNETEEAAAIAIAIRRAIAAPGCRAALVTRDGQLARRVGAELARFGIEPDDALGRPLADSAAGVFLRLIAAVASGRADPLGLVALMQHPLCTPGMARGAHLRHARAYEIGVLRRVRDPGLAPGRLPSWPTRPRDPRADWRAPPEGFEPWHAAIEAALAPLVAALADGAPLAQVVEAHAACAEALSTPDPEAGQPQVWLKSDGQALRALMRRLADAADAYGPTPVPRYAALLTTLMRGETLRPEAERPHPRVMIWGTREVRAETADLVILGGLNEGSWPPAPGADAWLSRPMRATLGLPAPEREIGLSAHDFLQAAARPQVVLSRALRSGGAPTVASRWLVRLENLLQGIDGAALAAMRARGQALRDLVPALHRPDPAAAPLPAATRPAPRPPRAARPRRLSVTRIETLIRDAYAIYAERILRLSPLDPLGKTPDFLDRGNAIHAILHRFVAEAPPGPADPVAERARLLAIAEAELRARIPWPATRRAWAGRLARAAQWFVDGEAQRRGAGHPVGLECRGRLVIDLPGGPFELTATADRIDAVEGGAMIYDYKAGSPPSPKQIGVFAQQLHLQALILEEGGFEGVPAMQVLGGAYLGLTGSGKGGAETTPPRDAPLRETLGLHRERLIDLLTAYESDEMPYLSRGRAEFGAEEGTYDHLARRAEWEAADPGGGGVP</sequence>
<evidence type="ECO:0000313" key="4">
    <source>
        <dbReference type="Proteomes" id="UP000655420"/>
    </source>
</evidence>
<evidence type="ECO:0000313" key="3">
    <source>
        <dbReference type="EMBL" id="MBK0399095.1"/>
    </source>
</evidence>
<dbReference type="InterPro" id="IPR027417">
    <property type="entry name" value="P-loop_NTPase"/>
</dbReference>
<protein>
    <submittedName>
        <fullName evidence="3">Double-strand break repair protein AddB</fullName>
    </submittedName>
</protein>
<feature type="domain" description="PD-(D/E)XK endonuclease-like" evidence="2">
    <location>
        <begin position="739"/>
        <end position="977"/>
    </location>
</feature>
<name>A0A8J7SGK0_9RHOB</name>
<accession>A0A8J7SGK0</accession>
<evidence type="ECO:0000259" key="2">
    <source>
        <dbReference type="Pfam" id="PF12705"/>
    </source>
</evidence>
<proteinExistence type="predicted"/>
<dbReference type="Proteomes" id="UP000655420">
    <property type="component" value="Unassembled WGS sequence"/>
</dbReference>
<dbReference type="EMBL" id="JAEHHL010000004">
    <property type="protein sequence ID" value="MBK0399095.1"/>
    <property type="molecule type" value="Genomic_DNA"/>
</dbReference>
<dbReference type="Pfam" id="PF12705">
    <property type="entry name" value="PDDEXK_1"/>
    <property type="match status" value="1"/>
</dbReference>
<feature type="compositionally biased region" description="Low complexity" evidence="1">
    <location>
        <begin position="715"/>
        <end position="727"/>
    </location>
</feature>
<organism evidence="3 4">
    <name type="scientific">Thermohalobaculum xanthum</name>
    <dbReference type="NCBI Taxonomy" id="2753746"/>
    <lineage>
        <taxon>Bacteria</taxon>
        <taxon>Pseudomonadati</taxon>
        <taxon>Pseudomonadota</taxon>
        <taxon>Alphaproteobacteria</taxon>
        <taxon>Rhodobacterales</taxon>
        <taxon>Paracoccaceae</taxon>
        <taxon>Thermohalobaculum</taxon>
    </lineage>
</organism>
<reference evidence="3" key="1">
    <citation type="submission" date="2020-12" db="EMBL/GenBank/DDBJ databases">
        <title>Bacterial taxonomy.</title>
        <authorList>
            <person name="Pan X."/>
        </authorList>
    </citation>
    <scope>NUCLEOTIDE SEQUENCE</scope>
    <source>
        <strain evidence="3">M0105</strain>
    </source>
</reference>
<feature type="region of interest" description="Disordered" evidence="1">
    <location>
        <begin position="715"/>
        <end position="737"/>
    </location>
</feature>
<dbReference type="NCBIfam" id="TIGR02786">
    <property type="entry name" value="addB_alphas"/>
    <property type="match status" value="1"/>
</dbReference>